<keyword evidence="1" id="KW-1133">Transmembrane helix</keyword>
<sequence length="67" mass="7904">MSKSQPSQAPLWIILFLAGYMLLLITLCSYMWWMSSTPHYRPVEEEEEEFFGDSDTLEYFTVNDSNN</sequence>
<keyword evidence="1" id="KW-0472">Membrane</keyword>
<gene>
    <name evidence="2" type="ORF">TSUD_257580</name>
</gene>
<name>A0A2Z6LYI4_TRISU</name>
<dbReference type="AlphaFoldDB" id="A0A2Z6LYI4"/>
<evidence type="ECO:0000256" key="1">
    <source>
        <dbReference type="SAM" id="Phobius"/>
    </source>
</evidence>
<evidence type="ECO:0000313" key="3">
    <source>
        <dbReference type="Proteomes" id="UP000242715"/>
    </source>
</evidence>
<organism evidence="2 3">
    <name type="scientific">Trifolium subterraneum</name>
    <name type="common">Subterranean clover</name>
    <dbReference type="NCBI Taxonomy" id="3900"/>
    <lineage>
        <taxon>Eukaryota</taxon>
        <taxon>Viridiplantae</taxon>
        <taxon>Streptophyta</taxon>
        <taxon>Embryophyta</taxon>
        <taxon>Tracheophyta</taxon>
        <taxon>Spermatophyta</taxon>
        <taxon>Magnoliopsida</taxon>
        <taxon>eudicotyledons</taxon>
        <taxon>Gunneridae</taxon>
        <taxon>Pentapetalae</taxon>
        <taxon>rosids</taxon>
        <taxon>fabids</taxon>
        <taxon>Fabales</taxon>
        <taxon>Fabaceae</taxon>
        <taxon>Papilionoideae</taxon>
        <taxon>50 kb inversion clade</taxon>
        <taxon>NPAAA clade</taxon>
        <taxon>Hologalegina</taxon>
        <taxon>IRL clade</taxon>
        <taxon>Trifolieae</taxon>
        <taxon>Trifolium</taxon>
    </lineage>
</organism>
<keyword evidence="3" id="KW-1185">Reference proteome</keyword>
<dbReference type="EMBL" id="DF973302">
    <property type="protein sequence ID" value="GAU25064.1"/>
    <property type="molecule type" value="Genomic_DNA"/>
</dbReference>
<proteinExistence type="predicted"/>
<reference evidence="3" key="1">
    <citation type="journal article" date="2017" name="Front. Plant Sci.">
        <title>Climate Clever Clovers: New Paradigm to Reduce the Environmental Footprint of Ruminants by Breeding Low Methanogenic Forages Utilizing Haplotype Variation.</title>
        <authorList>
            <person name="Kaur P."/>
            <person name="Appels R."/>
            <person name="Bayer P.E."/>
            <person name="Keeble-Gagnere G."/>
            <person name="Wang J."/>
            <person name="Hirakawa H."/>
            <person name="Shirasawa K."/>
            <person name="Vercoe P."/>
            <person name="Stefanova K."/>
            <person name="Durmic Z."/>
            <person name="Nichols P."/>
            <person name="Revell C."/>
            <person name="Isobe S.N."/>
            <person name="Edwards D."/>
            <person name="Erskine W."/>
        </authorList>
    </citation>
    <scope>NUCLEOTIDE SEQUENCE [LARGE SCALE GENOMIC DNA]</scope>
    <source>
        <strain evidence="3">cv. Daliak</strain>
    </source>
</reference>
<protein>
    <submittedName>
        <fullName evidence="2">Uncharacterized protein</fullName>
    </submittedName>
</protein>
<dbReference type="Proteomes" id="UP000242715">
    <property type="component" value="Unassembled WGS sequence"/>
</dbReference>
<keyword evidence="1" id="KW-0812">Transmembrane</keyword>
<feature type="transmembrane region" description="Helical" evidence="1">
    <location>
        <begin position="12"/>
        <end position="33"/>
    </location>
</feature>
<accession>A0A2Z6LYI4</accession>
<evidence type="ECO:0000313" key="2">
    <source>
        <dbReference type="EMBL" id="GAU25064.1"/>
    </source>
</evidence>